<evidence type="ECO:0000259" key="3">
    <source>
        <dbReference type="PROSITE" id="PS50240"/>
    </source>
</evidence>
<accession>A0AAJ7DUY4</accession>
<sequence>MIIRTLCVFLLLQVGTVLMWDRPKFAQPGQFPHQVSIQWSLRQGSPYIHSCSGAILSEYWVITSAYCIFHIPAKSFKIKAGCHNISNTDEYTQTTGAERTIIYDKYTKLVELRDLMPYDLGLIKLQPAFIFNNRVHSIKLPRINNWFSHSYKLNYNMILSGWGSIGYTFHNANMDIMRTVNLPVVPNKVCMDSIATVNRRIELYDTQMCTRPLDGSLSACIADNGAPLIQYEDKTPVLIAILTWNWSPCNTYGIPLVYCRIDPFIKWINKQMKIN</sequence>
<dbReference type="Proteomes" id="UP000695007">
    <property type="component" value="Unplaced"/>
</dbReference>
<feature type="chain" id="PRO_5042509460" evidence="2">
    <location>
        <begin position="27"/>
        <end position="275"/>
    </location>
</feature>
<dbReference type="Pfam" id="PF00089">
    <property type="entry name" value="Trypsin"/>
    <property type="match status" value="1"/>
</dbReference>
<dbReference type="CDD" id="cd00190">
    <property type="entry name" value="Tryp_SPc"/>
    <property type="match status" value="1"/>
</dbReference>
<name>A0AAJ7DUY4_9HYME</name>
<dbReference type="AlphaFoldDB" id="A0AAJ7DUY4"/>
<proteinExistence type="predicted"/>
<dbReference type="PANTHER" id="PTHR24250">
    <property type="entry name" value="CHYMOTRYPSIN-RELATED"/>
    <property type="match status" value="1"/>
</dbReference>
<dbReference type="InterPro" id="IPR001254">
    <property type="entry name" value="Trypsin_dom"/>
</dbReference>
<dbReference type="GeneID" id="105361776"/>
<dbReference type="Gene3D" id="2.40.10.10">
    <property type="entry name" value="Trypsin-like serine proteases"/>
    <property type="match status" value="1"/>
</dbReference>
<keyword evidence="4" id="KW-1185">Reference proteome</keyword>
<gene>
    <name evidence="5" type="primary">LOC105361776</name>
</gene>
<evidence type="ECO:0000256" key="1">
    <source>
        <dbReference type="ARBA" id="ARBA00023157"/>
    </source>
</evidence>
<dbReference type="InterPro" id="IPR001314">
    <property type="entry name" value="Peptidase_S1A"/>
</dbReference>
<evidence type="ECO:0000313" key="5">
    <source>
        <dbReference type="RefSeq" id="XP_011497355.1"/>
    </source>
</evidence>
<feature type="domain" description="Peptidase S1" evidence="3">
    <location>
        <begin position="13"/>
        <end position="273"/>
    </location>
</feature>
<keyword evidence="1" id="KW-1015">Disulfide bond</keyword>
<evidence type="ECO:0000313" key="4">
    <source>
        <dbReference type="Proteomes" id="UP000695007"/>
    </source>
</evidence>
<dbReference type="GO" id="GO:0004252">
    <property type="term" value="F:serine-type endopeptidase activity"/>
    <property type="evidence" value="ECO:0007669"/>
    <property type="project" value="InterPro"/>
</dbReference>
<keyword evidence="2" id="KW-0732">Signal</keyword>
<organism evidence="4 5">
    <name type="scientific">Ceratosolen solmsi marchali</name>
    <dbReference type="NCBI Taxonomy" id="326594"/>
    <lineage>
        <taxon>Eukaryota</taxon>
        <taxon>Metazoa</taxon>
        <taxon>Ecdysozoa</taxon>
        <taxon>Arthropoda</taxon>
        <taxon>Hexapoda</taxon>
        <taxon>Insecta</taxon>
        <taxon>Pterygota</taxon>
        <taxon>Neoptera</taxon>
        <taxon>Endopterygota</taxon>
        <taxon>Hymenoptera</taxon>
        <taxon>Apocrita</taxon>
        <taxon>Proctotrupomorpha</taxon>
        <taxon>Chalcidoidea</taxon>
        <taxon>Agaonidae</taxon>
        <taxon>Agaoninae</taxon>
        <taxon>Ceratosolen</taxon>
    </lineage>
</organism>
<dbReference type="SUPFAM" id="SSF50494">
    <property type="entry name" value="Trypsin-like serine proteases"/>
    <property type="match status" value="1"/>
</dbReference>
<dbReference type="PROSITE" id="PS50240">
    <property type="entry name" value="TRYPSIN_DOM"/>
    <property type="match status" value="1"/>
</dbReference>
<reference evidence="5" key="1">
    <citation type="submission" date="2025-08" db="UniProtKB">
        <authorList>
            <consortium name="RefSeq"/>
        </authorList>
    </citation>
    <scope>IDENTIFICATION</scope>
</reference>
<dbReference type="RefSeq" id="XP_011497355.1">
    <property type="nucleotide sequence ID" value="XM_011499053.1"/>
</dbReference>
<dbReference type="GO" id="GO:0006508">
    <property type="term" value="P:proteolysis"/>
    <property type="evidence" value="ECO:0007669"/>
    <property type="project" value="InterPro"/>
</dbReference>
<dbReference type="SMART" id="SM00020">
    <property type="entry name" value="Tryp_SPc"/>
    <property type="match status" value="1"/>
</dbReference>
<dbReference type="PANTHER" id="PTHR24250:SF50">
    <property type="entry name" value="PEPTIDASE S1 DOMAIN-CONTAINING PROTEIN"/>
    <property type="match status" value="1"/>
</dbReference>
<dbReference type="InterPro" id="IPR009003">
    <property type="entry name" value="Peptidase_S1_PA"/>
</dbReference>
<evidence type="ECO:0000256" key="2">
    <source>
        <dbReference type="SAM" id="SignalP"/>
    </source>
</evidence>
<dbReference type="KEGG" id="csol:105361776"/>
<feature type="signal peptide" evidence="2">
    <location>
        <begin position="1"/>
        <end position="26"/>
    </location>
</feature>
<protein>
    <submittedName>
        <fullName evidence="5">Trypsin-1-like isoform X1</fullName>
    </submittedName>
</protein>
<dbReference type="InterPro" id="IPR043504">
    <property type="entry name" value="Peptidase_S1_PA_chymotrypsin"/>
</dbReference>
<dbReference type="PRINTS" id="PR00722">
    <property type="entry name" value="CHYMOTRYPSIN"/>
</dbReference>